<dbReference type="InterPro" id="IPR011666">
    <property type="entry name" value="DUF1604"/>
</dbReference>
<dbReference type="PANTHER" id="PTHR13384:SF19">
    <property type="entry name" value="G PATCH DOMAIN-CONTAINING PROTEIN 1"/>
    <property type="match status" value="1"/>
</dbReference>
<evidence type="ECO:0000313" key="4">
    <source>
        <dbReference type="Proteomes" id="UP000054559"/>
    </source>
</evidence>
<dbReference type="GO" id="GO:0003723">
    <property type="term" value="F:RNA binding"/>
    <property type="evidence" value="ECO:0007669"/>
    <property type="project" value="TreeGrafter"/>
</dbReference>
<dbReference type="PANTHER" id="PTHR13384">
    <property type="entry name" value="G PATCH DOMAIN-CONTAINING PROTEIN 1"/>
    <property type="match status" value="1"/>
</dbReference>
<sequence length="651" mass="72140">MSFKRSRDVFEEDSLQSSHSPFVFYGTPLPAADRQSRDDGSYVPVWKQEVTDERGRKRLHGAFTGGFSAGYFNTVGSKEGWTPSTYISSRLDRAKDRKQPVQQRPEDFMDEEDLREAEEARKLHTTDEFAGFGSTATDPNRKAGLMDIFRVSGETMGVKLLKRMGWKEGQGVGPKVRRRANLHDGVDDSGQTYLFAPENSPMISFDRKDDYKGIGFQGESRLQYSSRSKREIRSDDEDGGAGTFSGPNLSLSKMAANKKHKFPKRGGFGVGILNDTGSDEEDPYEMGPQLAYNRVLVDDRKSKESRPAIRSSNPLLDKKPVFISKKAAAEKAKPGFRKCYDGRFPIDGFLLGNRMSALSLSTDANKYAPPEVPADWKSSKLQSVTSDVAGYISVAEAAKSSTLDPKSRAAILGEAQLPGKGWMPYSEDESKRDRYRAFLEIQAGLTDNFPPKCPGASTDDWLNELNEFARAAEVFKPMSGLMASRFTSSTSSTLSPSNGADPSGPLLRKTEKKPEDPAEAAAKLGMYGPMTRITLQFSPTRLLYKRFNLRYAPSRTDSGSGNDNARETAEMVKERNLELVSKDTMNKLMMESQNNVSSIHLGKLPQDQPLPELIKKPIDPERNEVLEAERPGDAVFKAIFGSDDEDGGNFD</sequence>
<accession>A0A0J8R8J5</accession>
<feature type="region of interest" description="Disordered" evidence="1">
    <location>
        <begin position="222"/>
        <end position="250"/>
    </location>
</feature>
<dbReference type="PROSITE" id="PS50174">
    <property type="entry name" value="G_PATCH"/>
    <property type="match status" value="1"/>
</dbReference>
<feature type="region of interest" description="Disordered" evidence="1">
    <location>
        <begin position="1"/>
        <end position="41"/>
    </location>
</feature>
<dbReference type="InterPro" id="IPR000467">
    <property type="entry name" value="G_patch_dom"/>
</dbReference>
<dbReference type="GO" id="GO:0006397">
    <property type="term" value="P:mRNA processing"/>
    <property type="evidence" value="ECO:0007669"/>
    <property type="project" value="InterPro"/>
</dbReference>
<dbReference type="Proteomes" id="UP000054559">
    <property type="component" value="Unassembled WGS sequence"/>
</dbReference>
<protein>
    <recommendedName>
        <fullName evidence="2">G-patch domain-containing protein</fullName>
    </recommendedName>
</protein>
<gene>
    <name evidence="3" type="ORF">CISG_08012</name>
</gene>
<organism evidence="3 4">
    <name type="scientific">Coccidioides immitis RMSCC 3703</name>
    <dbReference type="NCBI Taxonomy" id="454286"/>
    <lineage>
        <taxon>Eukaryota</taxon>
        <taxon>Fungi</taxon>
        <taxon>Dikarya</taxon>
        <taxon>Ascomycota</taxon>
        <taxon>Pezizomycotina</taxon>
        <taxon>Eurotiomycetes</taxon>
        <taxon>Eurotiomycetidae</taxon>
        <taxon>Onygenales</taxon>
        <taxon>Onygenaceae</taxon>
        <taxon>Coccidioides</taxon>
    </lineage>
</organism>
<dbReference type="OrthoDB" id="20507at2759"/>
<dbReference type="EMBL" id="DS268182">
    <property type="protein sequence ID" value="KMU80063.1"/>
    <property type="molecule type" value="Genomic_DNA"/>
</dbReference>
<evidence type="ECO:0000256" key="1">
    <source>
        <dbReference type="SAM" id="MobiDB-lite"/>
    </source>
</evidence>
<feature type="region of interest" description="Disordered" evidence="1">
    <location>
        <begin position="92"/>
        <end position="113"/>
    </location>
</feature>
<dbReference type="AlphaFoldDB" id="A0A0J8R8J5"/>
<dbReference type="Pfam" id="PF07713">
    <property type="entry name" value="DUF1604"/>
    <property type="match status" value="1"/>
</dbReference>
<feature type="region of interest" description="Disordered" evidence="1">
    <location>
        <begin position="487"/>
        <end position="518"/>
    </location>
</feature>
<evidence type="ECO:0000259" key="2">
    <source>
        <dbReference type="PROSITE" id="PS50174"/>
    </source>
</evidence>
<evidence type="ECO:0000313" key="3">
    <source>
        <dbReference type="EMBL" id="KMU80063.1"/>
    </source>
</evidence>
<dbReference type="STRING" id="454286.A0A0J8R8J5"/>
<dbReference type="Pfam" id="PF26093">
    <property type="entry name" value="HTH_TGH"/>
    <property type="match status" value="1"/>
</dbReference>
<feature type="compositionally biased region" description="Basic and acidic residues" evidence="1">
    <location>
        <begin position="92"/>
        <end position="107"/>
    </location>
</feature>
<feature type="domain" description="G-patch" evidence="2">
    <location>
        <begin position="153"/>
        <end position="219"/>
    </location>
</feature>
<name>A0A0J8R8J5_COCIT</name>
<proteinExistence type="predicted"/>
<reference evidence="4" key="1">
    <citation type="journal article" date="2010" name="Genome Res.">
        <title>Population genomic sequencing of Coccidioides fungi reveals recent hybridization and transposon control.</title>
        <authorList>
            <person name="Neafsey D.E."/>
            <person name="Barker B.M."/>
            <person name="Sharpton T.J."/>
            <person name="Stajich J.E."/>
            <person name="Park D.J."/>
            <person name="Whiston E."/>
            <person name="Hung C.-Y."/>
            <person name="McMahan C."/>
            <person name="White J."/>
            <person name="Sykes S."/>
            <person name="Heiman D."/>
            <person name="Young S."/>
            <person name="Zeng Q."/>
            <person name="Abouelleil A."/>
            <person name="Aftuck L."/>
            <person name="Bessette D."/>
            <person name="Brown A."/>
            <person name="FitzGerald M."/>
            <person name="Lui A."/>
            <person name="Macdonald J.P."/>
            <person name="Priest M."/>
            <person name="Orbach M.J."/>
            <person name="Galgiani J.N."/>
            <person name="Kirkland T.N."/>
            <person name="Cole G.T."/>
            <person name="Birren B.W."/>
            <person name="Henn M.R."/>
            <person name="Taylor J.W."/>
            <person name="Rounsley S.D."/>
        </authorList>
    </citation>
    <scope>NUCLEOTIDE SEQUENCE [LARGE SCALE GENOMIC DNA]</scope>
    <source>
        <strain evidence="4">RMSCC 3703</strain>
    </source>
</reference>
<dbReference type="GO" id="GO:0005634">
    <property type="term" value="C:nucleus"/>
    <property type="evidence" value="ECO:0007669"/>
    <property type="project" value="TreeGrafter"/>
</dbReference>
<dbReference type="Pfam" id="PF01585">
    <property type="entry name" value="G-patch"/>
    <property type="match status" value="1"/>
</dbReference>
<feature type="compositionally biased region" description="Low complexity" evidence="1">
    <location>
        <begin position="487"/>
        <end position="497"/>
    </location>
</feature>